<keyword evidence="1" id="KW-1133">Transmembrane helix</keyword>
<feature type="transmembrane region" description="Helical" evidence="1">
    <location>
        <begin position="149"/>
        <end position="171"/>
    </location>
</feature>
<feature type="transmembrane region" description="Helical" evidence="1">
    <location>
        <begin position="18"/>
        <end position="38"/>
    </location>
</feature>
<keyword evidence="1" id="KW-0812">Transmembrane</keyword>
<accession>A0A6J7J2J7</accession>
<protein>
    <submittedName>
        <fullName evidence="2">Unannotated protein</fullName>
    </submittedName>
</protein>
<dbReference type="EMBL" id="CAFBNE010000013">
    <property type="protein sequence ID" value="CAB4937091.1"/>
    <property type="molecule type" value="Genomic_DNA"/>
</dbReference>
<feature type="transmembrane region" description="Helical" evidence="1">
    <location>
        <begin position="74"/>
        <end position="95"/>
    </location>
</feature>
<feature type="transmembrane region" description="Helical" evidence="1">
    <location>
        <begin position="177"/>
        <end position="197"/>
    </location>
</feature>
<organism evidence="2">
    <name type="scientific">freshwater metagenome</name>
    <dbReference type="NCBI Taxonomy" id="449393"/>
    <lineage>
        <taxon>unclassified sequences</taxon>
        <taxon>metagenomes</taxon>
        <taxon>ecological metagenomes</taxon>
    </lineage>
</organism>
<reference evidence="2" key="1">
    <citation type="submission" date="2020-05" db="EMBL/GenBank/DDBJ databases">
        <authorList>
            <person name="Chiriac C."/>
            <person name="Salcher M."/>
            <person name="Ghai R."/>
            <person name="Kavagutti S V."/>
        </authorList>
    </citation>
    <scope>NUCLEOTIDE SEQUENCE</scope>
</reference>
<gene>
    <name evidence="2" type="ORF">UFOPK3772_00642</name>
</gene>
<keyword evidence="1" id="KW-0472">Membrane</keyword>
<feature type="transmembrane region" description="Helical" evidence="1">
    <location>
        <begin position="241"/>
        <end position="260"/>
    </location>
</feature>
<dbReference type="AlphaFoldDB" id="A0A6J7J2J7"/>
<evidence type="ECO:0000256" key="1">
    <source>
        <dbReference type="SAM" id="Phobius"/>
    </source>
</evidence>
<feature type="transmembrane region" description="Helical" evidence="1">
    <location>
        <begin position="209"/>
        <end position="229"/>
    </location>
</feature>
<proteinExistence type="predicted"/>
<feature type="transmembrane region" description="Helical" evidence="1">
    <location>
        <begin position="44"/>
        <end position="62"/>
    </location>
</feature>
<feature type="transmembrane region" description="Helical" evidence="1">
    <location>
        <begin position="107"/>
        <end position="128"/>
    </location>
</feature>
<evidence type="ECO:0000313" key="2">
    <source>
        <dbReference type="EMBL" id="CAB4937091.1"/>
    </source>
</evidence>
<sequence>MSQDAPVAEVVQVNRKSLWLAAVGFLLLSIGAVGMGWFPGSDRFNFALQALGPLAIALALIIEWRTHVERRGWAALVLFIVAIITFGALWVPYAINPASLGTTAATQLGFLMSGIASICASIGTFLVMRRKESHLEHPTNSVNPQIKATFMQLLLFGLGTLLYGVDLIWVGEEDSNHGQFSLLAIALVMIMIAVISFEAHLTVQVGRPAVIITIVAFALYAAGFVLHSLPSWIDEEWRLTAGIQGFSYALGAVACGLAAVHKARAPMPLASRR</sequence>
<name>A0A6J7J2J7_9ZZZZ</name>